<sequence length="151" mass="17263">MINKLKSYLKEGQPNYIESDRFDVILGLFIMSVSFLAILFIPAEALILLFLAGTLITLIGLIPIIMRVIHKVLKTLWDSKWYVSITIPAFFMSLVLSVVSLIDVNIPLLYVFAKFVFMFGIIWLSLYLIIKVAVIIHIEEEKGKSINEKKN</sequence>
<reference evidence="2" key="1">
    <citation type="submission" date="2019-01" db="EMBL/GenBank/DDBJ databases">
        <authorList>
            <consortium name="GenomeTrakr network: Whole genome sequencing for foodborne pathogen traceback"/>
        </authorList>
    </citation>
    <scope>NUCLEOTIDE SEQUENCE</scope>
    <source>
        <strain evidence="2">FSIS21923151</strain>
    </source>
</reference>
<evidence type="ECO:0000256" key="1">
    <source>
        <dbReference type="SAM" id="Phobius"/>
    </source>
</evidence>
<keyword evidence="1" id="KW-0472">Membrane</keyword>
<proteinExistence type="predicted"/>
<name>A0A5X7I953_SALET</name>
<feature type="transmembrane region" description="Helical" evidence="1">
    <location>
        <begin position="81"/>
        <end position="102"/>
    </location>
</feature>
<gene>
    <name evidence="2" type="ORF">EPA75_20360</name>
</gene>
<feature type="transmembrane region" description="Helical" evidence="1">
    <location>
        <begin position="47"/>
        <end position="69"/>
    </location>
</feature>
<keyword evidence="1" id="KW-0812">Transmembrane</keyword>
<comment type="caution">
    <text evidence="2">The sequence shown here is derived from an EMBL/GenBank/DDBJ whole genome shotgun (WGS) entry which is preliminary data.</text>
</comment>
<feature type="transmembrane region" description="Helical" evidence="1">
    <location>
        <begin position="108"/>
        <end position="130"/>
    </location>
</feature>
<dbReference type="RefSeq" id="WP_302018194.1">
    <property type="nucleotide sequence ID" value="NZ_JAUKRS010000027.1"/>
</dbReference>
<protein>
    <submittedName>
        <fullName evidence="2">Uncharacterized protein</fullName>
    </submittedName>
</protein>
<accession>A0A5X7I953</accession>
<keyword evidence="1" id="KW-1133">Transmembrane helix</keyword>
<dbReference type="AlphaFoldDB" id="A0A5X7I953"/>
<organism evidence="2">
    <name type="scientific">Salmonella enterica subsp. enterica serovar Bredeney</name>
    <dbReference type="NCBI Taxonomy" id="134047"/>
    <lineage>
        <taxon>Bacteria</taxon>
        <taxon>Pseudomonadati</taxon>
        <taxon>Pseudomonadota</taxon>
        <taxon>Gammaproteobacteria</taxon>
        <taxon>Enterobacterales</taxon>
        <taxon>Enterobacteriaceae</taxon>
        <taxon>Salmonella</taxon>
    </lineage>
</organism>
<feature type="transmembrane region" description="Helical" evidence="1">
    <location>
        <begin position="21"/>
        <end position="41"/>
    </location>
</feature>
<evidence type="ECO:0000313" key="2">
    <source>
        <dbReference type="EMBL" id="ECA7331316.1"/>
    </source>
</evidence>
<dbReference type="EMBL" id="AAHVHP010000041">
    <property type="protein sequence ID" value="ECA7331316.1"/>
    <property type="molecule type" value="Genomic_DNA"/>
</dbReference>